<keyword evidence="4 9" id="KW-0813">Transport</keyword>
<dbReference type="GO" id="GO:0008137">
    <property type="term" value="F:NADH dehydrogenase (ubiquinone) activity"/>
    <property type="evidence" value="ECO:0007669"/>
    <property type="project" value="UniProtKB-UniRule"/>
</dbReference>
<name>A0A0E3DE02_9MOLL</name>
<evidence type="ECO:0000256" key="6">
    <source>
        <dbReference type="ARBA" id="ARBA00022989"/>
    </source>
</evidence>
<dbReference type="InterPro" id="IPR000440">
    <property type="entry name" value="NADH_UbQ/plastoQ_OxRdtase_su3"/>
</dbReference>
<feature type="transmembrane region" description="Helical" evidence="9">
    <location>
        <begin position="57"/>
        <end position="78"/>
    </location>
</feature>
<comment type="similarity">
    <text evidence="2 9">Belongs to the complex I subunit 3 family.</text>
</comment>
<keyword evidence="6 9" id="KW-1133">Transmembrane helix</keyword>
<reference evidence="10" key="1">
    <citation type="journal article" date="2015" name="J. Nat. Hist.">
        <title>Molecular phylogeny of Acanthochitonina (Mollusca: Polyplacophora: Chitonida): three new mitochondrial genomes, rearranged gene orders and systematics.</title>
        <authorList>
            <person name="Irisarri I."/>
            <person name="Eernisse D.J."/>
            <person name="Zardoya R."/>
        </authorList>
    </citation>
    <scope>NUCLEOTIDE SEQUENCE</scope>
</reference>
<evidence type="ECO:0000256" key="8">
    <source>
        <dbReference type="ARBA" id="ARBA00049551"/>
    </source>
</evidence>
<protein>
    <recommendedName>
        <fullName evidence="3 9">NADH-ubiquinone oxidoreductase chain 3</fullName>
        <ecNumber evidence="9">7.1.1.2</ecNumber>
    </recommendedName>
</protein>
<keyword evidence="5 9" id="KW-0812">Transmembrane</keyword>
<evidence type="ECO:0000256" key="9">
    <source>
        <dbReference type="RuleBase" id="RU003640"/>
    </source>
</evidence>
<evidence type="ECO:0000256" key="5">
    <source>
        <dbReference type="ARBA" id="ARBA00022692"/>
    </source>
</evidence>
<dbReference type="PANTHER" id="PTHR11058:SF9">
    <property type="entry name" value="NADH-UBIQUINONE OXIDOREDUCTASE CHAIN 3"/>
    <property type="match status" value="1"/>
</dbReference>
<dbReference type="Gene3D" id="1.20.58.1610">
    <property type="entry name" value="NADH:ubiquinone/plastoquinone oxidoreductase, chain 3"/>
    <property type="match status" value="1"/>
</dbReference>
<evidence type="ECO:0000313" key="10">
    <source>
        <dbReference type="EMBL" id="AIA77063.1"/>
    </source>
</evidence>
<accession>A0A0E3DE02</accession>
<comment type="catalytic activity">
    <reaction evidence="8 9">
        <text>a ubiquinone + NADH + 5 H(+)(in) = a ubiquinol + NAD(+) + 4 H(+)(out)</text>
        <dbReference type="Rhea" id="RHEA:29091"/>
        <dbReference type="Rhea" id="RHEA-COMP:9565"/>
        <dbReference type="Rhea" id="RHEA-COMP:9566"/>
        <dbReference type="ChEBI" id="CHEBI:15378"/>
        <dbReference type="ChEBI" id="CHEBI:16389"/>
        <dbReference type="ChEBI" id="CHEBI:17976"/>
        <dbReference type="ChEBI" id="CHEBI:57540"/>
        <dbReference type="ChEBI" id="CHEBI:57945"/>
        <dbReference type="EC" id="7.1.1.2"/>
    </reaction>
</comment>
<dbReference type="EMBL" id="KJ569361">
    <property type="protein sequence ID" value="AIA77063.1"/>
    <property type="molecule type" value="Genomic_DNA"/>
</dbReference>
<keyword evidence="9" id="KW-0830">Ubiquinone</keyword>
<proteinExistence type="inferred from homology"/>
<dbReference type="GO" id="GO:0030964">
    <property type="term" value="C:NADH dehydrogenase complex"/>
    <property type="evidence" value="ECO:0007669"/>
    <property type="project" value="TreeGrafter"/>
</dbReference>
<feature type="transmembrane region" description="Helical" evidence="9">
    <location>
        <begin position="90"/>
        <end position="108"/>
    </location>
</feature>
<sequence>MFLILSFIMFIVSLSSILMSLSIFLLKKKMMNREKSSPFECGFESNKLGRTPFSMRFFLITVIFLIFDIEIVLILPYLISSTMSLDKFSLLSVMLILMILIIGTLYEWSEGSLEWFSMNL</sequence>
<dbReference type="InterPro" id="IPR038430">
    <property type="entry name" value="NDAH_ubi_oxred_su3_sf"/>
</dbReference>
<dbReference type="AlphaFoldDB" id="A0A0E3DE02"/>
<evidence type="ECO:0000256" key="1">
    <source>
        <dbReference type="ARBA" id="ARBA00004370"/>
    </source>
</evidence>
<dbReference type="EC" id="7.1.1.2" evidence="9"/>
<gene>
    <name evidence="10" type="primary">nad3</name>
</gene>
<dbReference type="Pfam" id="PF00507">
    <property type="entry name" value="Oxidored_q4"/>
    <property type="match status" value="1"/>
</dbReference>
<evidence type="ECO:0000256" key="4">
    <source>
        <dbReference type="ARBA" id="ARBA00022448"/>
    </source>
</evidence>
<organism evidence="10">
    <name type="scientific">Cyanoplax caverna</name>
    <dbReference type="NCBI Taxonomy" id="1503210"/>
    <lineage>
        <taxon>Eukaryota</taxon>
        <taxon>Metazoa</taxon>
        <taxon>Spiralia</taxon>
        <taxon>Lophotrochozoa</taxon>
        <taxon>Mollusca</taxon>
        <taxon>Polyplacophora</taxon>
        <taxon>Neoloricata</taxon>
        <taxon>Chitonida</taxon>
        <taxon>Acanthochitonina</taxon>
        <taxon>Tonicellidae</taxon>
        <taxon>Tonicellinae</taxon>
        <taxon>Cyanoplax</taxon>
    </lineage>
</organism>
<keyword evidence="9" id="KW-0679">Respiratory chain</keyword>
<comment type="subcellular location">
    <subcellularLocation>
        <location evidence="1">Membrane</location>
    </subcellularLocation>
    <subcellularLocation>
        <location evidence="9">Mitochondrion membrane</location>
        <topology evidence="9">Multi-pass membrane protein</topology>
    </subcellularLocation>
</comment>
<keyword evidence="7 9" id="KW-0472">Membrane</keyword>
<evidence type="ECO:0000256" key="7">
    <source>
        <dbReference type="ARBA" id="ARBA00023136"/>
    </source>
</evidence>
<comment type="function">
    <text evidence="9">Core subunit of the mitochondrial membrane respiratory chain NADH dehydrogenase (Complex I) which catalyzes electron transfer from NADH through the respiratory chain, using ubiquinone as an electron acceptor. Essential for the catalytic activity of complex I.</text>
</comment>
<feature type="transmembrane region" description="Helical" evidence="9">
    <location>
        <begin position="6"/>
        <end position="26"/>
    </location>
</feature>
<keyword evidence="9" id="KW-1278">Translocase</keyword>
<keyword evidence="9 10" id="KW-0496">Mitochondrion</keyword>
<dbReference type="GO" id="GO:0031966">
    <property type="term" value="C:mitochondrial membrane"/>
    <property type="evidence" value="ECO:0007669"/>
    <property type="project" value="UniProtKB-SubCell"/>
</dbReference>
<keyword evidence="9" id="KW-0249">Electron transport</keyword>
<dbReference type="PANTHER" id="PTHR11058">
    <property type="entry name" value="NADH-UBIQUINONE OXIDOREDUCTASE CHAIN 3"/>
    <property type="match status" value="1"/>
</dbReference>
<evidence type="ECO:0000256" key="2">
    <source>
        <dbReference type="ARBA" id="ARBA00008472"/>
    </source>
</evidence>
<keyword evidence="9" id="KW-0520">NAD</keyword>
<evidence type="ECO:0000256" key="3">
    <source>
        <dbReference type="ARBA" id="ARBA00021007"/>
    </source>
</evidence>
<geneLocation type="mitochondrion" evidence="10"/>